<protein>
    <submittedName>
        <fullName evidence="2">DUF2279 domain-containing protein</fullName>
    </submittedName>
</protein>
<dbReference type="Proteomes" id="UP000294155">
    <property type="component" value="Unassembled WGS sequence"/>
</dbReference>
<dbReference type="OrthoDB" id="9803535at2"/>
<organism evidence="2 3">
    <name type="scientific">Hymenobacter persicinus</name>
    <dbReference type="NCBI Taxonomy" id="2025506"/>
    <lineage>
        <taxon>Bacteria</taxon>
        <taxon>Pseudomonadati</taxon>
        <taxon>Bacteroidota</taxon>
        <taxon>Cytophagia</taxon>
        <taxon>Cytophagales</taxon>
        <taxon>Hymenobacteraceae</taxon>
        <taxon>Hymenobacter</taxon>
    </lineage>
</organism>
<dbReference type="InterPro" id="IPR018736">
    <property type="entry name" value="DUF2279_periplasmic_lipo"/>
</dbReference>
<name>A0A4Q5LGF8_9BACT</name>
<dbReference type="RefSeq" id="WP_129919966.1">
    <property type="nucleotide sequence ID" value="NZ_SEWE01000006.1"/>
</dbReference>
<keyword evidence="3" id="KW-1185">Reference proteome</keyword>
<accession>A0A4Q5LGF8</accession>
<dbReference type="EMBL" id="SEWE01000006">
    <property type="protein sequence ID" value="RYU82474.1"/>
    <property type="molecule type" value="Genomic_DNA"/>
</dbReference>
<sequence length="346" mass="38644">MRAVFRFSGVLKSGRRAVAAALLALPLPGLAQSVLPAPLAAAPLSSAAAPGRIGHWPATTRRWEPAAASPLFTTTDSSTLSRRLPLLAGGLAVTYTGLLYVLDQGWYTGERSQFHWFNDLPEWKQLDKAGHFWGAFHESRGAVDMLRWAGVPDRRALWYGGLVGFVLQSPIEYFDGHDPAYGASATDLAANFLGSAGLMAQQLAWNEVRLMPKYSFHTTRYAKLRPNVLGKSLGEQYLKDYNGHTYWVCADLAAWLKPESRWPKWLQPAVGYGAQQMVFNDRDANAALGLHAYRQYYLSFDVNLMRIPTRSKLLKRVFYVASIFHLPAPALEYNSQRGFVMHGLYY</sequence>
<dbReference type="AlphaFoldDB" id="A0A4Q5LGF8"/>
<comment type="caution">
    <text evidence="2">The sequence shown here is derived from an EMBL/GenBank/DDBJ whole genome shotgun (WGS) entry which is preliminary data.</text>
</comment>
<evidence type="ECO:0000256" key="1">
    <source>
        <dbReference type="SAM" id="SignalP"/>
    </source>
</evidence>
<dbReference type="Pfam" id="PF10043">
    <property type="entry name" value="DUF2279"/>
    <property type="match status" value="1"/>
</dbReference>
<feature type="signal peptide" evidence="1">
    <location>
        <begin position="1"/>
        <end position="31"/>
    </location>
</feature>
<feature type="chain" id="PRO_5020317583" evidence="1">
    <location>
        <begin position="32"/>
        <end position="346"/>
    </location>
</feature>
<evidence type="ECO:0000313" key="2">
    <source>
        <dbReference type="EMBL" id="RYU82474.1"/>
    </source>
</evidence>
<gene>
    <name evidence="2" type="ORF">EWM57_04635</name>
</gene>
<keyword evidence="1" id="KW-0732">Signal</keyword>
<evidence type="ECO:0000313" key="3">
    <source>
        <dbReference type="Proteomes" id="UP000294155"/>
    </source>
</evidence>
<reference evidence="2 3" key="1">
    <citation type="submission" date="2019-02" db="EMBL/GenBank/DDBJ databases">
        <title>Bacterial novel species isolated from soil.</title>
        <authorList>
            <person name="Jung H.-Y."/>
        </authorList>
    </citation>
    <scope>NUCLEOTIDE SEQUENCE [LARGE SCALE GENOMIC DNA]</scope>
    <source>
        <strain evidence="2 3">1-3-3-3</strain>
    </source>
</reference>
<proteinExistence type="predicted"/>